<dbReference type="SUPFAM" id="SSF144232">
    <property type="entry name" value="HIT/MYND zinc finger-like"/>
    <property type="match status" value="1"/>
</dbReference>
<protein>
    <recommendedName>
        <fullName evidence="9">MYND-type domain-containing protein</fullName>
    </recommendedName>
</protein>
<proteinExistence type="predicted"/>
<dbReference type="AlphaFoldDB" id="A0A7S4A7P8"/>
<evidence type="ECO:0000256" key="2">
    <source>
        <dbReference type="ARBA" id="ARBA00022771"/>
    </source>
</evidence>
<evidence type="ECO:0000256" key="7">
    <source>
        <dbReference type="ARBA" id="ARBA00023242"/>
    </source>
</evidence>
<evidence type="ECO:0000256" key="4">
    <source>
        <dbReference type="ARBA" id="ARBA00023015"/>
    </source>
</evidence>
<keyword evidence="1" id="KW-0479">Metal-binding</keyword>
<evidence type="ECO:0000256" key="8">
    <source>
        <dbReference type="PROSITE-ProRule" id="PRU00134"/>
    </source>
</evidence>
<dbReference type="Proteomes" id="UP000789595">
    <property type="component" value="Unassembled WGS sequence"/>
</dbReference>
<dbReference type="EMBL" id="HBIW01025461">
    <property type="protein sequence ID" value="CAE0706489.1"/>
    <property type="molecule type" value="Transcribed_RNA"/>
</dbReference>
<organism evidence="10">
    <name type="scientific">Pelagomonas calceolata</name>
    <dbReference type="NCBI Taxonomy" id="35677"/>
    <lineage>
        <taxon>Eukaryota</taxon>
        <taxon>Sar</taxon>
        <taxon>Stramenopiles</taxon>
        <taxon>Ochrophyta</taxon>
        <taxon>Pelagophyceae</taxon>
        <taxon>Pelagomonadales</taxon>
        <taxon>Pelagomonadaceae</taxon>
        <taxon>Pelagomonas</taxon>
    </lineage>
</organism>
<keyword evidence="3" id="KW-0862">Zinc</keyword>
<dbReference type="Pfam" id="PF01753">
    <property type="entry name" value="zf-MYND"/>
    <property type="match status" value="1"/>
</dbReference>
<keyword evidence="2 8" id="KW-0863">Zinc-finger</keyword>
<dbReference type="GO" id="GO:0003677">
    <property type="term" value="F:DNA binding"/>
    <property type="evidence" value="ECO:0007669"/>
    <property type="project" value="UniProtKB-KW"/>
</dbReference>
<dbReference type="GO" id="GO:0005634">
    <property type="term" value="C:nucleus"/>
    <property type="evidence" value="ECO:0007669"/>
    <property type="project" value="TreeGrafter"/>
</dbReference>
<keyword evidence="12" id="KW-1185">Reference proteome</keyword>
<keyword evidence="7" id="KW-0539">Nucleus</keyword>
<evidence type="ECO:0000313" key="11">
    <source>
        <dbReference type="EMBL" id="CAH0375539.1"/>
    </source>
</evidence>
<evidence type="ECO:0000313" key="12">
    <source>
        <dbReference type="Proteomes" id="UP000789595"/>
    </source>
</evidence>
<keyword evidence="4" id="KW-0805">Transcription regulation</keyword>
<dbReference type="Gene3D" id="6.10.140.2220">
    <property type="match status" value="1"/>
</dbReference>
<sequence length="303" mass="32662">MSAMDTSQTPPHRHAYRAADAVLRSHTPTSQFGKSALVRQCLDGTAFAPPTKQRERKADAASALRCCAACLRPGATRRCGRCGKASYCSKDCQRTDWARHKKTCLGRDDALNAPIQSLTSELSNVFRLGEDALKRAGLPNPSVSWSKEVLEALCDCCLLPGLQLVPSDDRPHEGLGLGLRTIALLFLRHGATPTPKLLQMVLAHKSVESGPGMEDPAAYIVARARMGPETFPSGHPLRGPCDDALIRLGPLLRHASSVQLPPEPLLGLGSGEDDRVEIIEALLRSLAYVQEPAPSGKVDLVQR</sequence>
<dbReference type="PROSITE" id="PS50865">
    <property type="entry name" value="ZF_MYND_2"/>
    <property type="match status" value="1"/>
</dbReference>
<evidence type="ECO:0000256" key="3">
    <source>
        <dbReference type="ARBA" id="ARBA00022833"/>
    </source>
</evidence>
<accession>A0A7S4A7P8</accession>
<dbReference type="InterPro" id="IPR024119">
    <property type="entry name" value="TF_DEAF-1"/>
</dbReference>
<gene>
    <name evidence="10" type="ORF">PCAL00307_LOCUS21940</name>
    <name evidence="11" type="ORF">PECAL_5P00680</name>
</gene>
<evidence type="ECO:0000313" key="10">
    <source>
        <dbReference type="EMBL" id="CAE0706489.1"/>
    </source>
</evidence>
<keyword evidence="5" id="KW-0238">DNA-binding</keyword>
<keyword evidence="6" id="KW-0804">Transcription</keyword>
<dbReference type="OrthoDB" id="432970at2759"/>
<dbReference type="GO" id="GO:0008270">
    <property type="term" value="F:zinc ion binding"/>
    <property type="evidence" value="ECO:0007669"/>
    <property type="project" value="UniProtKB-KW"/>
</dbReference>
<name>A0A7S4A7P8_9STRA</name>
<feature type="domain" description="MYND-type" evidence="9">
    <location>
        <begin position="67"/>
        <end position="104"/>
    </location>
</feature>
<evidence type="ECO:0000256" key="6">
    <source>
        <dbReference type="ARBA" id="ARBA00023163"/>
    </source>
</evidence>
<reference evidence="10" key="1">
    <citation type="submission" date="2021-01" db="EMBL/GenBank/DDBJ databases">
        <authorList>
            <person name="Corre E."/>
            <person name="Pelletier E."/>
            <person name="Niang G."/>
            <person name="Scheremetjew M."/>
            <person name="Finn R."/>
            <person name="Kale V."/>
            <person name="Holt S."/>
            <person name="Cochrane G."/>
            <person name="Meng A."/>
            <person name="Brown T."/>
            <person name="Cohen L."/>
        </authorList>
    </citation>
    <scope>NUCLEOTIDE SEQUENCE</scope>
    <source>
        <strain evidence="10">CCMP1756</strain>
    </source>
</reference>
<dbReference type="PANTHER" id="PTHR10237">
    <property type="entry name" value="DEFORMED EPIDERMAL AUTOREGULATORY FACTOR 1 HOMOLOG SUPPRESSIN"/>
    <property type="match status" value="1"/>
</dbReference>
<evidence type="ECO:0000256" key="1">
    <source>
        <dbReference type="ARBA" id="ARBA00022723"/>
    </source>
</evidence>
<reference evidence="11" key="2">
    <citation type="submission" date="2021-11" db="EMBL/GenBank/DDBJ databases">
        <authorList>
            <consortium name="Genoscope - CEA"/>
            <person name="William W."/>
        </authorList>
    </citation>
    <scope>NUCLEOTIDE SEQUENCE</scope>
</reference>
<evidence type="ECO:0000259" key="9">
    <source>
        <dbReference type="PROSITE" id="PS50865"/>
    </source>
</evidence>
<dbReference type="PANTHER" id="PTHR10237:SF1">
    <property type="entry name" value="DEFORMED EPIDERMAL AUTOREGULATORY FACTOR 1 HOMOLOG"/>
    <property type="match status" value="1"/>
</dbReference>
<dbReference type="EMBL" id="CAKKNE010000005">
    <property type="protein sequence ID" value="CAH0375539.1"/>
    <property type="molecule type" value="Genomic_DNA"/>
</dbReference>
<evidence type="ECO:0000256" key="5">
    <source>
        <dbReference type="ARBA" id="ARBA00023125"/>
    </source>
</evidence>
<dbReference type="GO" id="GO:0000981">
    <property type="term" value="F:DNA-binding transcription factor activity, RNA polymerase II-specific"/>
    <property type="evidence" value="ECO:0007669"/>
    <property type="project" value="TreeGrafter"/>
</dbReference>
<dbReference type="InterPro" id="IPR002893">
    <property type="entry name" value="Znf_MYND"/>
</dbReference>